<sequence length="317" mass="35455">MTTNFTIVYVTEDQPAGNCLYGFNVRMWESISSFRNAIRSTCGELETGSISIENLELSPLAFQINVVFDVKFSGEGTETSRDICMHMIEIISNGNQNYLKPFSVISCNASHSTVTKKQTTWSAAFEYNCTEMLGSQPLASSGGVRCVPCFPGNYLNSTRCEPCLQGTYQAVPGQLICDVCPSRKHVTEDRTECLKYEYSTYNVDLEAVYRTNDAVAATCLSQFQAFTSAHRDYFQTNISTSCSELHDGNVTIENITIGSIAFQVNNGSDFNTKCHRAVDGKFHNILIDYNIDREIHELFTNYYSNADYQRSVEDTDG</sequence>
<organism evidence="2">
    <name type="scientific">Magallana gigas</name>
    <name type="common">Pacific oyster</name>
    <name type="synonym">Crassostrea gigas</name>
    <dbReference type="NCBI Taxonomy" id="29159"/>
    <lineage>
        <taxon>Eukaryota</taxon>
        <taxon>Metazoa</taxon>
        <taxon>Spiralia</taxon>
        <taxon>Lophotrochozoa</taxon>
        <taxon>Mollusca</taxon>
        <taxon>Bivalvia</taxon>
        <taxon>Autobranchia</taxon>
        <taxon>Pteriomorphia</taxon>
        <taxon>Ostreida</taxon>
        <taxon>Ostreoidea</taxon>
        <taxon>Ostreidae</taxon>
        <taxon>Magallana</taxon>
    </lineage>
</organism>
<evidence type="ECO:0000313" key="2">
    <source>
        <dbReference type="EMBL" id="EKC22474.1"/>
    </source>
</evidence>
<dbReference type="Gene3D" id="2.10.50.10">
    <property type="entry name" value="Tumor Necrosis Factor Receptor, subunit A, domain 2"/>
    <property type="match status" value="1"/>
</dbReference>
<dbReference type="HOGENOM" id="CLU_877858_0_0_1"/>
<protein>
    <recommendedName>
        <fullName evidence="1">Tyrosine-protein kinase ephrin type A/B receptor-like domain-containing protein</fullName>
    </recommendedName>
</protein>
<name>K1PU91_MAGGI</name>
<dbReference type="EMBL" id="JH816819">
    <property type="protein sequence ID" value="EKC22474.1"/>
    <property type="molecule type" value="Genomic_DNA"/>
</dbReference>
<dbReference type="SMART" id="SM01411">
    <property type="entry name" value="Ephrin_rec_like"/>
    <property type="match status" value="1"/>
</dbReference>
<evidence type="ECO:0000259" key="1">
    <source>
        <dbReference type="Pfam" id="PF07699"/>
    </source>
</evidence>
<proteinExistence type="predicted"/>
<gene>
    <name evidence="2" type="ORF">CGI_10002153</name>
</gene>
<dbReference type="InParanoid" id="K1PU91"/>
<reference evidence="2" key="1">
    <citation type="journal article" date="2012" name="Nature">
        <title>The oyster genome reveals stress adaptation and complexity of shell formation.</title>
        <authorList>
            <person name="Zhang G."/>
            <person name="Fang X."/>
            <person name="Guo X."/>
            <person name="Li L."/>
            <person name="Luo R."/>
            <person name="Xu F."/>
            <person name="Yang P."/>
            <person name="Zhang L."/>
            <person name="Wang X."/>
            <person name="Qi H."/>
            <person name="Xiong Z."/>
            <person name="Que H."/>
            <person name="Xie Y."/>
            <person name="Holland P.W."/>
            <person name="Paps J."/>
            <person name="Zhu Y."/>
            <person name="Wu F."/>
            <person name="Chen Y."/>
            <person name="Wang J."/>
            <person name="Peng C."/>
            <person name="Meng J."/>
            <person name="Yang L."/>
            <person name="Liu J."/>
            <person name="Wen B."/>
            <person name="Zhang N."/>
            <person name="Huang Z."/>
            <person name="Zhu Q."/>
            <person name="Feng Y."/>
            <person name="Mount A."/>
            <person name="Hedgecock D."/>
            <person name="Xu Z."/>
            <person name="Liu Y."/>
            <person name="Domazet-Loso T."/>
            <person name="Du Y."/>
            <person name="Sun X."/>
            <person name="Zhang S."/>
            <person name="Liu B."/>
            <person name="Cheng P."/>
            <person name="Jiang X."/>
            <person name="Li J."/>
            <person name="Fan D."/>
            <person name="Wang W."/>
            <person name="Fu W."/>
            <person name="Wang T."/>
            <person name="Wang B."/>
            <person name="Zhang J."/>
            <person name="Peng Z."/>
            <person name="Li Y."/>
            <person name="Li N."/>
            <person name="Wang J."/>
            <person name="Chen M."/>
            <person name="He Y."/>
            <person name="Tan F."/>
            <person name="Song X."/>
            <person name="Zheng Q."/>
            <person name="Huang R."/>
            <person name="Yang H."/>
            <person name="Du X."/>
            <person name="Chen L."/>
            <person name="Yang M."/>
            <person name="Gaffney P.M."/>
            <person name="Wang S."/>
            <person name="Luo L."/>
            <person name="She Z."/>
            <person name="Ming Y."/>
            <person name="Huang W."/>
            <person name="Zhang S."/>
            <person name="Huang B."/>
            <person name="Zhang Y."/>
            <person name="Qu T."/>
            <person name="Ni P."/>
            <person name="Miao G."/>
            <person name="Wang J."/>
            <person name="Wang Q."/>
            <person name="Steinberg C.E."/>
            <person name="Wang H."/>
            <person name="Li N."/>
            <person name="Qian L."/>
            <person name="Zhang G."/>
            <person name="Li Y."/>
            <person name="Yang H."/>
            <person name="Liu X."/>
            <person name="Wang J."/>
            <person name="Yin Y."/>
            <person name="Wang J."/>
        </authorList>
    </citation>
    <scope>NUCLEOTIDE SEQUENCE [LARGE SCALE GENOMIC DNA]</scope>
    <source>
        <strain evidence="2">05x7-T-G4-1.051#20</strain>
    </source>
</reference>
<feature type="domain" description="Tyrosine-protein kinase ephrin type A/B receptor-like" evidence="1">
    <location>
        <begin position="152"/>
        <end position="185"/>
    </location>
</feature>
<dbReference type="InterPro" id="IPR011641">
    <property type="entry name" value="Tyr-kin_ephrin_A/B_rcpt-like"/>
</dbReference>
<dbReference type="Pfam" id="PF07699">
    <property type="entry name" value="Ephrin_rec_like"/>
    <property type="match status" value="1"/>
</dbReference>
<dbReference type="AlphaFoldDB" id="K1PU91"/>
<accession>K1PU91</accession>